<dbReference type="PANTHER" id="PTHR10091">
    <property type="entry name" value="ALDOSE-1-EPIMERASE"/>
    <property type="match status" value="1"/>
</dbReference>
<evidence type="ECO:0000313" key="4">
    <source>
        <dbReference type="EMBL" id="KAK8966479.1"/>
    </source>
</evidence>
<dbReference type="Proteomes" id="UP001412067">
    <property type="component" value="Unassembled WGS sequence"/>
</dbReference>
<keyword evidence="5" id="KW-1185">Reference proteome</keyword>
<comment type="caution">
    <text evidence="4">The sequence shown here is derived from an EMBL/GenBank/DDBJ whole genome shotgun (WGS) entry which is preliminary data.</text>
</comment>
<reference evidence="4 5" key="1">
    <citation type="journal article" date="2022" name="Nat. Plants">
        <title>Genomes of leafy and leafless Platanthera orchids illuminate the evolution of mycoheterotrophy.</title>
        <authorList>
            <person name="Li M.H."/>
            <person name="Liu K.W."/>
            <person name="Li Z."/>
            <person name="Lu H.C."/>
            <person name="Ye Q.L."/>
            <person name="Zhang D."/>
            <person name="Wang J.Y."/>
            <person name="Li Y.F."/>
            <person name="Zhong Z.M."/>
            <person name="Liu X."/>
            <person name="Yu X."/>
            <person name="Liu D.K."/>
            <person name="Tu X.D."/>
            <person name="Liu B."/>
            <person name="Hao Y."/>
            <person name="Liao X.Y."/>
            <person name="Jiang Y.T."/>
            <person name="Sun W.H."/>
            <person name="Chen J."/>
            <person name="Chen Y.Q."/>
            <person name="Ai Y."/>
            <person name="Zhai J.W."/>
            <person name="Wu S.S."/>
            <person name="Zhou Z."/>
            <person name="Hsiao Y.Y."/>
            <person name="Wu W.L."/>
            <person name="Chen Y.Y."/>
            <person name="Lin Y.F."/>
            <person name="Hsu J.L."/>
            <person name="Li C.Y."/>
            <person name="Wang Z.W."/>
            <person name="Zhao X."/>
            <person name="Zhong W.Y."/>
            <person name="Ma X.K."/>
            <person name="Ma L."/>
            <person name="Huang J."/>
            <person name="Chen G.Z."/>
            <person name="Huang M.Z."/>
            <person name="Huang L."/>
            <person name="Peng D.H."/>
            <person name="Luo Y.B."/>
            <person name="Zou S.Q."/>
            <person name="Chen S.P."/>
            <person name="Lan S."/>
            <person name="Tsai W.C."/>
            <person name="Van de Peer Y."/>
            <person name="Liu Z.J."/>
        </authorList>
    </citation>
    <scope>NUCLEOTIDE SEQUENCE [LARGE SCALE GENOMIC DNA]</scope>
    <source>
        <strain evidence="4">Lor288</strain>
    </source>
</reference>
<dbReference type="Pfam" id="PF01263">
    <property type="entry name" value="Aldose_epim"/>
    <property type="match status" value="1"/>
</dbReference>
<evidence type="ECO:0000256" key="2">
    <source>
        <dbReference type="ARBA" id="ARBA00023235"/>
    </source>
</evidence>
<dbReference type="InterPro" id="IPR047215">
    <property type="entry name" value="Galactose_mutarotase-like"/>
</dbReference>
<dbReference type="PANTHER" id="PTHR10091:SF0">
    <property type="entry name" value="GALACTOSE MUTAROTASE"/>
    <property type="match status" value="1"/>
</dbReference>
<evidence type="ECO:0000256" key="3">
    <source>
        <dbReference type="ARBA" id="ARBA00023277"/>
    </source>
</evidence>
<dbReference type="InterPro" id="IPR011013">
    <property type="entry name" value="Gal_mutarotase_sf_dom"/>
</dbReference>
<keyword evidence="3" id="KW-0119">Carbohydrate metabolism</keyword>
<protein>
    <recommendedName>
        <fullName evidence="6">Aldose 1-epimerase</fullName>
    </recommendedName>
</protein>
<dbReference type="NCBIfam" id="NF008277">
    <property type="entry name" value="PRK11055.1"/>
    <property type="match status" value="1"/>
</dbReference>
<evidence type="ECO:0000313" key="5">
    <source>
        <dbReference type="Proteomes" id="UP001412067"/>
    </source>
</evidence>
<dbReference type="SUPFAM" id="SSF74650">
    <property type="entry name" value="Galactose mutarotase-like"/>
    <property type="match status" value="1"/>
</dbReference>
<dbReference type="Gene3D" id="2.70.98.10">
    <property type="match status" value="1"/>
</dbReference>
<evidence type="ECO:0008006" key="6">
    <source>
        <dbReference type="Google" id="ProtNLM"/>
    </source>
</evidence>
<accession>A0ABR2MQL7</accession>
<dbReference type="CDD" id="cd09019">
    <property type="entry name" value="galactose_mutarotase_like"/>
    <property type="match status" value="1"/>
</dbReference>
<name>A0ABR2MQL7_9ASPA</name>
<proteinExistence type="inferred from homology"/>
<gene>
    <name evidence="4" type="ORF">KSP40_PGU008822</name>
</gene>
<sequence length="437" mass="47781">MAVWIDEGRPGIEGLPMLKQAHPKPKLTEINRNPNCLKGSQCSAFGICPTRLSTKLPAFYTIALPVQNRSSLLILQTSQRAAMATTRAPFLFFLLISFSLSGSSFATPRKTAAIYELKKGDLSLKVTNWGATILSLILPDSKGNLADVALGYEGIGPYIKGTANFGALVGRVGNRIAGARFVLNGTAYRLYPNDGKNSIHGGHRGFSRVFWTVKEKIDGEIPYITFYYHSFDGEQGFPGDLDVSVTYRLSAPYELSVIMRATPRTKATPVNLIQHNYWNLAGHNSGSILSNTVQIFASHITPVDDELIPTGSISSVAGTPFDFLEPKTVGSRIDMVKGGYDINYVVNGHGMKKVAVVKDDGSGRRLELWSNQPGVQFYTGNFLNHVEGKGGAVYEIHDGLCLETQGFPDSVNHPQFPSQIVNPGEVYKHDMVIKFSF</sequence>
<dbReference type="EMBL" id="JBBWWR010000005">
    <property type="protein sequence ID" value="KAK8966479.1"/>
    <property type="molecule type" value="Genomic_DNA"/>
</dbReference>
<evidence type="ECO:0000256" key="1">
    <source>
        <dbReference type="ARBA" id="ARBA00006206"/>
    </source>
</evidence>
<comment type="similarity">
    <text evidence="1">Belongs to the aldose epimerase family.</text>
</comment>
<dbReference type="InterPro" id="IPR008183">
    <property type="entry name" value="Aldose_1/G6P_1-epimerase"/>
</dbReference>
<dbReference type="InterPro" id="IPR014718">
    <property type="entry name" value="GH-type_carb-bd"/>
</dbReference>
<keyword evidence="2" id="KW-0413">Isomerase</keyword>
<organism evidence="4 5">
    <name type="scientific">Platanthera guangdongensis</name>
    <dbReference type="NCBI Taxonomy" id="2320717"/>
    <lineage>
        <taxon>Eukaryota</taxon>
        <taxon>Viridiplantae</taxon>
        <taxon>Streptophyta</taxon>
        <taxon>Embryophyta</taxon>
        <taxon>Tracheophyta</taxon>
        <taxon>Spermatophyta</taxon>
        <taxon>Magnoliopsida</taxon>
        <taxon>Liliopsida</taxon>
        <taxon>Asparagales</taxon>
        <taxon>Orchidaceae</taxon>
        <taxon>Orchidoideae</taxon>
        <taxon>Orchideae</taxon>
        <taxon>Orchidinae</taxon>
        <taxon>Platanthera</taxon>
    </lineage>
</organism>